<proteinExistence type="predicted"/>
<evidence type="ECO:0000313" key="2">
    <source>
        <dbReference type="Proteomes" id="UP000837857"/>
    </source>
</evidence>
<accession>A0ABN8J1I6</accession>
<feature type="non-terminal residue" evidence="1">
    <location>
        <position position="77"/>
    </location>
</feature>
<name>A0ABN8J1I6_9NEOP</name>
<keyword evidence="2" id="KW-1185">Reference proteome</keyword>
<gene>
    <name evidence="1" type="ORF">IPOD504_LOCUS13725</name>
</gene>
<dbReference type="Proteomes" id="UP000837857">
    <property type="component" value="Chromosome 4"/>
</dbReference>
<evidence type="ECO:0000313" key="1">
    <source>
        <dbReference type="EMBL" id="CAH2067099.1"/>
    </source>
</evidence>
<reference evidence="1" key="1">
    <citation type="submission" date="2022-03" db="EMBL/GenBank/DDBJ databases">
        <authorList>
            <person name="Martin H S."/>
        </authorList>
    </citation>
    <scope>NUCLEOTIDE SEQUENCE</scope>
</reference>
<dbReference type="EMBL" id="OW152816">
    <property type="protein sequence ID" value="CAH2067099.1"/>
    <property type="molecule type" value="Genomic_DNA"/>
</dbReference>
<sequence length="77" mass="8552">MRTRHQWCACHAHLARGAVRGSVAVALRKVESGARAAGPPHCGFERSLTVQRVSALRPSCRARHPRFARLHPPLMSY</sequence>
<protein>
    <submittedName>
        <fullName evidence="1">Uncharacterized protein</fullName>
    </submittedName>
</protein>
<organism evidence="1 2">
    <name type="scientific">Iphiclides podalirius</name>
    <name type="common">scarce swallowtail</name>
    <dbReference type="NCBI Taxonomy" id="110791"/>
    <lineage>
        <taxon>Eukaryota</taxon>
        <taxon>Metazoa</taxon>
        <taxon>Ecdysozoa</taxon>
        <taxon>Arthropoda</taxon>
        <taxon>Hexapoda</taxon>
        <taxon>Insecta</taxon>
        <taxon>Pterygota</taxon>
        <taxon>Neoptera</taxon>
        <taxon>Endopterygota</taxon>
        <taxon>Lepidoptera</taxon>
        <taxon>Glossata</taxon>
        <taxon>Ditrysia</taxon>
        <taxon>Papilionoidea</taxon>
        <taxon>Papilionidae</taxon>
        <taxon>Papilioninae</taxon>
        <taxon>Iphiclides</taxon>
    </lineage>
</organism>